<evidence type="ECO:0000256" key="10">
    <source>
        <dbReference type="ARBA" id="ARBA00022776"/>
    </source>
</evidence>
<evidence type="ECO:0000256" key="14">
    <source>
        <dbReference type="ARBA" id="ARBA00023054"/>
    </source>
</evidence>
<dbReference type="Pfam" id="PF22923">
    <property type="entry name" value="KIF2A-like_1st"/>
    <property type="match status" value="1"/>
</dbReference>
<feature type="compositionally biased region" description="Acidic residues" evidence="26">
    <location>
        <begin position="572"/>
        <end position="583"/>
    </location>
</feature>
<evidence type="ECO:0000256" key="20">
    <source>
        <dbReference type="ARBA" id="ARBA00047939"/>
    </source>
</evidence>
<evidence type="ECO:0000256" key="2">
    <source>
        <dbReference type="ARBA" id="ARBA00009742"/>
    </source>
</evidence>
<dbReference type="GO" id="GO:0051301">
    <property type="term" value="P:cell division"/>
    <property type="evidence" value="ECO:0007669"/>
    <property type="project" value="UniProtKB-KW"/>
</dbReference>
<evidence type="ECO:0000256" key="12">
    <source>
        <dbReference type="ARBA" id="ARBA00022829"/>
    </source>
</evidence>
<keyword evidence="10" id="KW-0498">Mitosis</keyword>
<evidence type="ECO:0000256" key="1">
    <source>
        <dbReference type="ARBA" id="ARBA00004647"/>
    </source>
</evidence>
<dbReference type="Pfam" id="PF02661">
    <property type="entry name" value="Fic"/>
    <property type="match status" value="1"/>
</dbReference>
<name>A0AAN7PYB9_9COLE</name>
<dbReference type="GO" id="GO:0005524">
    <property type="term" value="F:ATP binding"/>
    <property type="evidence" value="ECO:0007669"/>
    <property type="project" value="UniProtKB-UniRule"/>
</dbReference>
<dbReference type="GO" id="GO:0016787">
    <property type="term" value="F:hydrolase activity"/>
    <property type="evidence" value="ECO:0007669"/>
    <property type="project" value="UniProtKB-KW"/>
</dbReference>
<keyword evidence="16" id="KW-0206">Cytoskeleton</keyword>
<dbReference type="GO" id="GO:0007059">
    <property type="term" value="P:chromosome segregation"/>
    <property type="evidence" value="ECO:0007669"/>
    <property type="project" value="UniProtKB-KW"/>
</dbReference>
<evidence type="ECO:0000313" key="29">
    <source>
        <dbReference type="EMBL" id="KAK4872240.1"/>
    </source>
</evidence>
<reference evidence="30" key="1">
    <citation type="submission" date="2023-01" db="EMBL/GenBank/DDBJ databases">
        <title>Key to firefly adult light organ development and bioluminescence: homeobox transcription factors regulate luciferase expression and transportation to peroxisome.</title>
        <authorList>
            <person name="Fu X."/>
        </authorList>
    </citation>
    <scope>NUCLEOTIDE SEQUENCE [LARGE SCALE GENOMIC DNA]</scope>
</reference>
<protein>
    <recommendedName>
        <fullName evidence="3">Protein adenylyltransferase Fic</fullName>
        <ecNumber evidence="19">2.7.7.108</ecNumber>
    </recommendedName>
    <alternativeName>
        <fullName evidence="18">De-AMPylase Fic</fullName>
    </alternativeName>
</protein>
<dbReference type="InterPro" id="IPR027417">
    <property type="entry name" value="P-loop_NTPase"/>
</dbReference>
<evidence type="ECO:0000256" key="8">
    <source>
        <dbReference type="ARBA" id="ARBA00022701"/>
    </source>
</evidence>
<evidence type="ECO:0000256" key="26">
    <source>
        <dbReference type="SAM" id="MobiDB-lite"/>
    </source>
</evidence>
<dbReference type="GO" id="GO:0003777">
    <property type="term" value="F:microtubule motor activity"/>
    <property type="evidence" value="ECO:0007669"/>
    <property type="project" value="InterPro"/>
</dbReference>
<dbReference type="FunFam" id="3.40.850.10:FF:000012">
    <property type="entry name" value="Kinesin-like protein"/>
    <property type="match status" value="1"/>
</dbReference>
<evidence type="ECO:0000256" key="21">
    <source>
        <dbReference type="ARBA" id="ARBA00048696"/>
    </source>
</evidence>
<evidence type="ECO:0000313" key="30">
    <source>
        <dbReference type="Proteomes" id="UP001353858"/>
    </source>
</evidence>
<dbReference type="SUPFAM" id="SSF140931">
    <property type="entry name" value="Fic-like"/>
    <property type="match status" value="1"/>
</dbReference>
<dbReference type="InterPro" id="IPR011990">
    <property type="entry name" value="TPR-like_helical_dom_sf"/>
</dbReference>
<evidence type="ECO:0000256" key="24">
    <source>
        <dbReference type="PROSITE-ProRule" id="PRU00283"/>
    </source>
</evidence>
<feature type="domain" description="Fido" evidence="28">
    <location>
        <begin position="971"/>
        <end position="1106"/>
    </location>
</feature>
<dbReference type="SUPFAM" id="SSF48452">
    <property type="entry name" value="TPR-like"/>
    <property type="match status" value="1"/>
</dbReference>
<comment type="catalytic activity">
    <reaction evidence="21">
        <text>L-tyrosyl-[protein] + ATP = O-(5'-adenylyl)-L-tyrosyl-[protein] + diphosphate</text>
        <dbReference type="Rhea" id="RHEA:54288"/>
        <dbReference type="Rhea" id="RHEA-COMP:10136"/>
        <dbReference type="Rhea" id="RHEA-COMP:13846"/>
        <dbReference type="ChEBI" id="CHEBI:30616"/>
        <dbReference type="ChEBI" id="CHEBI:33019"/>
        <dbReference type="ChEBI" id="CHEBI:46858"/>
        <dbReference type="ChEBI" id="CHEBI:83624"/>
        <dbReference type="EC" id="2.7.7.108"/>
    </reaction>
</comment>
<dbReference type="EC" id="2.7.7.108" evidence="19"/>
<dbReference type="InterPro" id="IPR019821">
    <property type="entry name" value="Kinesin_motor_CS"/>
</dbReference>
<evidence type="ECO:0000256" key="9">
    <source>
        <dbReference type="ARBA" id="ARBA00022741"/>
    </source>
</evidence>
<dbReference type="InterPro" id="IPR001752">
    <property type="entry name" value="Kinesin_motor_dom"/>
</dbReference>
<evidence type="ECO:0000256" key="4">
    <source>
        <dbReference type="ARBA" id="ARBA00022490"/>
    </source>
</evidence>
<keyword evidence="9 24" id="KW-0547">Nucleotide-binding</keyword>
<evidence type="ECO:0000256" key="25">
    <source>
        <dbReference type="SAM" id="Coils"/>
    </source>
</evidence>
<keyword evidence="30" id="KW-1185">Reference proteome</keyword>
<keyword evidence="15 24" id="KW-0505">Motor protein</keyword>
<dbReference type="GO" id="GO:0007018">
    <property type="term" value="P:microtubule-based movement"/>
    <property type="evidence" value="ECO:0007669"/>
    <property type="project" value="InterPro"/>
</dbReference>
<dbReference type="GO" id="GO:0008017">
    <property type="term" value="F:microtubule binding"/>
    <property type="evidence" value="ECO:0007669"/>
    <property type="project" value="InterPro"/>
</dbReference>
<keyword evidence="8" id="KW-0493">Microtubule</keyword>
<organism evidence="29 30">
    <name type="scientific">Aquatica leii</name>
    <dbReference type="NCBI Taxonomy" id="1421715"/>
    <lineage>
        <taxon>Eukaryota</taxon>
        <taxon>Metazoa</taxon>
        <taxon>Ecdysozoa</taxon>
        <taxon>Arthropoda</taxon>
        <taxon>Hexapoda</taxon>
        <taxon>Insecta</taxon>
        <taxon>Pterygota</taxon>
        <taxon>Neoptera</taxon>
        <taxon>Endopterygota</taxon>
        <taxon>Coleoptera</taxon>
        <taxon>Polyphaga</taxon>
        <taxon>Elateriformia</taxon>
        <taxon>Elateroidea</taxon>
        <taxon>Lampyridae</taxon>
        <taxon>Luciolinae</taxon>
        <taxon>Aquatica</taxon>
    </lineage>
</organism>
<dbReference type="Gene3D" id="1.10.3290.10">
    <property type="entry name" value="Fido-like domain"/>
    <property type="match status" value="1"/>
</dbReference>
<proteinExistence type="inferred from homology"/>
<dbReference type="Gene3D" id="3.40.850.10">
    <property type="entry name" value="Kinesin motor domain"/>
    <property type="match status" value="1"/>
</dbReference>
<feature type="region of interest" description="Disordered" evidence="26">
    <location>
        <begin position="562"/>
        <end position="584"/>
    </location>
</feature>
<evidence type="ECO:0000256" key="11">
    <source>
        <dbReference type="ARBA" id="ARBA00022801"/>
    </source>
</evidence>
<keyword evidence="11" id="KW-0378">Hydrolase</keyword>
<evidence type="ECO:0000256" key="13">
    <source>
        <dbReference type="ARBA" id="ARBA00022840"/>
    </source>
</evidence>
<dbReference type="GO" id="GO:0000922">
    <property type="term" value="C:spindle pole"/>
    <property type="evidence" value="ECO:0007669"/>
    <property type="project" value="UniProtKB-SubCell"/>
</dbReference>
<dbReference type="Proteomes" id="UP001353858">
    <property type="component" value="Unassembled WGS sequence"/>
</dbReference>
<keyword evidence="6" id="KW-0808">Transferase</keyword>
<dbReference type="PROSITE" id="PS51459">
    <property type="entry name" value="FIDO"/>
    <property type="match status" value="1"/>
</dbReference>
<evidence type="ECO:0000256" key="7">
    <source>
        <dbReference type="ARBA" id="ARBA00022695"/>
    </source>
</evidence>
<dbReference type="AlphaFoldDB" id="A0AAN7PYB9"/>
<keyword evidence="4" id="KW-0963">Cytoplasm</keyword>
<keyword evidence="12" id="KW-0159">Chromosome partition</keyword>
<feature type="domain" description="Kinesin motor" evidence="27">
    <location>
        <begin position="227"/>
        <end position="560"/>
    </location>
</feature>
<feature type="coiled-coil region" evidence="25">
    <location>
        <begin position="158"/>
        <end position="185"/>
    </location>
</feature>
<keyword evidence="7" id="KW-0548">Nucleotidyltransferase</keyword>
<sequence>MDNQDVLHVGSSINIKRTDGRVHTAFVAGINYDLKTATVEWFENGETKGKEVDMAAIESLNPDIVILNPNEQQHLIPPQTQMNKLQRNPTKGSLVSTIVNKNTNGVVRVPRNPARQTQISYANNGHVTVPAEVASAKEANNSVASRNSIVSNIQNTRCSNVVKEVEKLKKKREERRQRQAEEKAEKEAFLQMAPGNPHWELSNMIADYRRGLDIRPLTENDSIEDHLITVCVRKRPVNKKEANRKEVDVITIPSKNQLIVHEPKNKVDLTKYLENQLFRFDYAFDESCSNDIVYKYTAQPLVKTIFEGGFATCFAYGQTGSGKTHTMGGNFVGRNQDCHKGIYAMAAGDVFRLAHSVKYRHLHFVVSSSFFEIYSGKVFDLLANKAKLRILEDGKQQVQVVGLTEKVVTSVDEVLKLIQKGNAARTSGQTSANANSSRSHAIFQIILRTHNTMHKVHGKFSLIDLAGNERGADTSSADRQTRMEGAEINKSLLALKECIRALGRKGSHLPFRVSKLTQVLRDSFVGPNSRTCMIAMISPGVASCEHSLNTLRYADRVKELGGGDLQTTQTDADYDDEKPDDGDLSQLRSLNENDMTPEMLNFHQMISELQVAEDNMLDNHKQLLDHLMGMIEKGNKYLTMADDVAFDQEAYCTAWDELITNSMDVLSKSKMVVNDFRAKMADEEQYVLKGTYFGITTNKCDNAQIETLLQYYYYNYYNLKKSTDVKLYVPVFEDMIAREDRNDILEYSDEWQNRELEILNSLDEALKSSIPTTTETPVISLRNNNYLATDSEVQHLLQAALGFKLSGKMDKAMKLFEHAAAIAPQNPDVLNRYGEFIEHMHNDVVAADELYYKALTHSPDHKAALTNRKRTAHIVDKLDLEIFRIIDEKRDLLKKKQKTSPIYNSMKRQAYYLHIYHTVGIEGNTLSLEQLIFLLETGQAVQGKSIIEQNEILGLELAMKYVKLLTRFPAIGVKEILGIHRRILGHVDPLNSGTFRDKQVFVGNHVPPPPEDLLGLMESYVEWLNSEEAQSMHPVRYAALAHYKLVDIHPFADGNGRTSRLIMNLILLRAGYPPIMILKHHREKYYQSLNLANKGDVRPFVRFIAQCTDQTLEVYLSSTEDNPGITHIKSATIEIDEDNRNV</sequence>
<dbReference type="GO" id="GO:0070733">
    <property type="term" value="F:AMPylase activity"/>
    <property type="evidence" value="ECO:0007669"/>
    <property type="project" value="UniProtKB-EC"/>
</dbReference>
<dbReference type="EMBL" id="JARPUR010000008">
    <property type="protein sequence ID" value="KAK4872240.1"/>
    <property type="molecule type" value="Genomic_DNA"/>
</dbReference>
<keyword evidence="14 25" id="KW-0175">Coiled coil</keyword>
<evidence type="ECO:0000256" key="6">
    <source>
        <dbReference type="ARBA" id="ARBA00022679"/>
    </source>
</evidence>
<dbReference type="InterPro" id="IPR003812">
    <property type="entry name" value="Fido"/>
</dbReference>
<dbReference type="InterPro" id="IPR036597">
    <property type="entry name" value="Fido-like_dom_sf"/>
</dbReference>
<dbReference type="PANTHER" id="PTHR47971">
    <property type="entry name" value="KINESIN-RELATED PROTEIN 6"/>
    <property type="match status" value="1"/>
</dbReference>
<dbReference type="CDD" id="cd01367">
    <property type="entry name" value="KISc_KIF2_like"/>
    <property type="match status" value="1"/>
</dbReference>
<keyword evidence="17" id="KW-0131">Cell cycle</keyword>
<comment type="subcellular location">
    <subcellularLocation>
        <location evidence="1">Cytoplasm</location>
        <location evidence="1">Cytoskeleton</location>
        <location evidence="1">Spindle pole</location>
    </subcellularLocation>
</comment>
<gene>
    <name evidence="29" type="ORF">RN001_016364</name>
</gene>
<comment type="catalytic activity">
    <reaction evidence="22">
        <text>3-O-(5'-adenylyl)-L-threonyl-[protein] + H2O = L-threonyl-[protein] + AMP + H(+)</text>
        <dbReference type="Rhea" id="RHEA:55932"/>
        <dbReference type="Rhea" id="RHEA-COMP:11060"/>
        <dbReference type="Rhea" id="RHEA-COMP:13847"/>
        <dbReference type="ChEBI" id="CHEBI:15377"/>
        <dbReference type="ChEBI" id="CHEBI:15378"/>
        <dbReference type="ChEBI" id="CHEBI:30013"/>
        <dbReference type="ChEBI" id="CHEBI:138113"/>
        <dbReference type="ChEBI" id="CHEBI:456215"/>
    </reaction>
</comment>
<dbReference type="GO" id="GO:0005828">
    <property type="term" value="C:kinetochore microtubule"/>
    <property type="evidence" value="ECO:0007669"/>
    <property type="project" value="UniProtKB-ARBA"/>
</dbReference>
<evidence type="ECO:0000259" key="27">
    <source>
        <dbReference type="PROSITE" id="PS50067"/>
    </source>
</evidence>
<dbReference type="PRINTS" id="PR00380">
    <property type="entry name" value="KINESINHEAVY"/>
</dbReference>
<evidence type="ECO:0000256" key="3">
    <source>
        <dbReference type="ARBA" id="ARBA00014915"/>
    </source>
</evidence>
<evidence type="ECO:0000256" key="22">
    <source>
        <dbReference type="ARBA" id="ARBA00049297"/>
    </source>
</evidence>
<comment type="catalytic activity">
    <reaction evidence="20">
        <text>L-threonyl-[protein] + ATP = 3-O-(5'-adenylyl)-L-threonyl-[protein] + diphosphate</text>
        <dbReference type="Rhea" id="RHEA:54292"/>
        <dbReference type="Rhea" id="RHEA-COMP:11060"/>
        <dbReference type="Rhea" id="RHEA-COMP:13847"/>
        <dbReference type="ChEBI" id="CHEBI:30013"/>
        <dbReference type="ChEBI" id="CHEBI:30616"/>
        <dbReference type="ChEBI" id="CHEBI:33019"/>
        <dbReference type="ChEBI" id="CHEBI:138113"/>
        <dbReference type="EC" id="2.7.7.108"/>
    </reaction>
</comment>
<keyword evidence="5" id="KW-0132">Cell division</keyword>
<evidence type="ECO:0000256" key="16">
    <source>
        <dbReference type="ARBA" id="ARBA00023212"/>
    </source>
</evidence>
<dbReference type="InterPro" id="IPR036961">
    <property type="entry name" value="Kinesin_motor_dom_sf"/>
</dbReference>
<evidence type="ECO:0000256" key="18">
    <source>
        <dbReference type="ARBA" id="ARBA00030885"/>
    </source>
</evidence>
<dbReference type="InterPro" id="IPR027640">
    <property type="entry name" value="Kinesin-like_fam"/>
</dbReference>
<dbReference type="PANTHER" id="PTHR47971:SF8">
    <property type="entry name" value="KINESIN-LIKE PROTEIN"/>
    <property type="match status" value="1"/>
</dbReference>
<dbReference type="Gene3D" id="1.25.40.10">
    <property type="entry name" value="Tetratricopeptide repeat domain"/>
    <property type="match status" value="1"/>
</dbReference>
<dbReference type="GO" id="GO:0007019">
    <property type="term" value="P:microtubule depolymerization"/>
    <property type="evidence" value="ECO:0007669"/>
    <property type="project" value="TreeGrafter"/>
</dbReference>
<comment type="caution">
    <text evidence="29">The sequence shown here is derived from an EMBL/GenBank/DDBJ whole genome shotgun (WGS) entry which is preliminary data.</text>
</comment>
<accession>A0AAN7PYB9</accession>
<keyword evidence="13 24" id="KW-0067">ATP-binding</keyword>
<dbReference type="PROSITE" id="PS50067">
    <property type="entry name" value="KINESIN_MOTOR_2"/>
    <property type="match status" value="1"/>
</dbReference>
<evidence type="ECO:0000259" key="28">
    <source>
        <dbReference type="PROSITE" id="PS51459"/>
    </source>
</evidence>
<dbReference type="SUPFAM" id="SSF52540">
    <property type="entry name" value="P-loop containing nucleoside triphosphate hydrolases"/>
    <property type="match status" value="1"/>
</dbReference>
<comment type="similarity">
    <text evidence="23">Belongs to the TRAFAC class myosin-kinesin ATPase superfamily. Kinesin family. KIN-13 subfamily.</text>
</comment>
<feature type="binding site" evidence="24">
    <location>
        <begin position="317"/>
        <end position="324"/>
    </location>
    <ligand>
        <name>ATP</name>
        <dbReference type="ChEBI" id="CHEBI:30616"/>
    </ligand>
</feature>
<evidence type="ECO:0000256" key="17">
    <source>
        <dbReference type="ARBA" id="ARBA00023306"/>
    </source>
</evidence>
<evidence type="ECO:0000256" key="19">
    <source>
        <dbReference type="ARBA" id="ARBA00034531"/>
    </source>
</evidence>
<dbReference type="InterPro" id="IPR054473">
    <property type="entry name" value="KIF2A-like_N"/>
</dbReference>
<dbReference type="Pfam" id="PF00225">
    <property type="entry name" value="Kinesin"/>
    <property type="match status" value="1"/>
</dbReference>
<dbReference type="SMART" id="SM00129">
    <property type="entry name" value="KISc"/>
    <property type="match status" value="1"/>
</dbReference>
<evidence type="ECO:0000256" key="5">
    <source>
        <dbReference type="ARBA" id="ARBA00022618"/>
    </source>
</evidence>
<evidence type="ECO:0000256" key="23">
    <source>
        <dbReference type="ARBA" id="ARBA00061030"/>
    </source>
</evidence>
<evidence type="ECO:0000256" key="15">
    <source>
        <dbReference type="ARBA" id="ARBA00023175"/>
    </source>
</evidence>
<comment type="similarity">
    <text evidence="2">Belongs to the fic family.</text>
</comment>
<dbReference type="PROSITE" id="PS00411">
    <property type="entry name" value="KINESIN_MOTOR_1"/>
    <property type="match status" value="1"/>
</dbReference>